<evidence type="ECO:0000256" key="5">
    <source>
        <dbReference type="ARBA" id="ARBA00023136"/>
    </source>
</evidence>
<feature type="transmembrane region" description="Helical" evidence="6">
    <location>
        <begin position="192"/>
        <end position="210"/>
    </location>
</feature>
<organism evidence="7 8">
    <name type="scientific">Ramazzottius varieornatus</name>
    <name type="common">Water bear</name>
    <name type="synonym">Tardigrade</name>
    <dbReference type="NCBI Taxonomy" id="947166"/>
    <lineage>
        <taxon>Eukaryota</taxon>
        <taxon>Metazoa</taxon>
        <taxon>Ecdysozoa</taxon>
        <taxon>Tardigrada</taxon>
        <taxon>Eutardigrada</taxon>
        <taxon>Parachela</taxon>
        <taxon>Hypsibioidea</taxon>
        <taxon>Ramazzottiidae</taxon>
        <taxon>Ramazzottius</taxon>
    </lineage>
</organism>
<feature type="transmembrane region" description="Helical" evidence="6">
    <location>
        <begin position="222"/>
        <end position="239"/>
    </location>
</feature>
<comment type="caution">
    <text evidence="7">The sequence shown here is derived from an EMBL/GenBank/DDBJ whole genome shotgun (WGS) entry which is preliminary data.</text>
</comment>
<proteinExistence type="inferred from homology"/>
<dbReference type="PANTHER" id="PTHR21433:SF0">
    <property type="entry name" value="TRANSMEMBRANE PROTEIN 120 HOMOLOG"/>
    <property type="match status" value="1"/>
</dbReference>
<evidence type="ECO:0000256" key="4">
    <source>
        <dbReference type="ARBA" id="ARBA00022989"/>
    </source>
</evidence>
<keyword evidence="5 6" id="KW-0472">Membrane</keyword>
<gene>
    <name evidence="7" type="primary">RvY_12311-1</name>
    <name evidence="7" type="synonym">RvY_12311.1</name>
    <name evidence="7" type="ORF">RvY_12311</name>
</gene>
<dbReference type="GO" id="GO:0016020">
    <property type="term" value="C:membrane"/>
    <property type="evidence" value="ECO:0007669"/>
    <property type="project" value="UniProtKB-SubCell"/>
</dbReference>
<feature type="transmembrane region" description="Helical" evidence="6">
    <location>
        <begin position="162"/>
        <end position="180"/>
    </location>
</feature>
<dbReference type="OrthoDB" id="2015098at2759"/>
<accession>A0A1D1VPH7</accession>
<dbReference type="EMBL" id="BDGG01000007">
    <property type="protein sequence ID" value="GAV01628.1"/>
    <property type="molecule type" value="Genomic_DNA"/>
</dbReference>
<dbReference type="PANTHER" id="PTHR21433">
    <property type="entry name" value="TRANSMEMBRANE PROTEIN INDUCED BY TUMOR NECROSIS FACTOR ALPHA"/>
    <property type="match status" value="1"/>
</dbReference>
<evidence type="ECO:0000256" key="3">
    <source>
        <dbReference type="ARBA" id="ARBA00022692"/>
    </source>
</evidence>
<comment type="similarity">
    <text evidence="2">Belongs to the TMEM120 family.</text>
</comment>
<evidence type="ECO:0008006" key="9">
    <source>
        <dbReference type="Google" id="ProtNLM"/>
    </source>
</evidence>
<keyword evidence="4 6" id="KW-1133">Transmembrane helix</keyword>
<evidence type="ECO:0000313" key="8">
    <source>
        <dbReference type="Proteomes" id="UP000186922"/>
    </source>
</evidence>
<protein>
    <recommendedName>
        <fullName evidence="9">Transmembrane protein 120A</fullName>
    </recommendedName>
</protein>
<evidence type="ECO:0000256" key="6">
    <source>
        <dbReference type="SAM" id="Phobius"/>
    </source>
</evidence>
<dbReference type="AlphaFoldDB" id="A0A1D1VPH7"/>
<feature type="transmembrane region" description="Helical" evidence="6">
    <location>
        <begin position="135"/>
        <end position="156"/>
    </location>
</feature>
<evidence type="ECO:0000256" key="2">
    <source>
        <dbReference type="ARBA" id="ARBA00009700"/>
    </source>
</evidence>
<sequence length="352" mass="41281">MASPSNESLDVAASDFEALTEEFTKFEEQNKLYVEQQEKIYASQNKQLKDLAHHNYRLRQISDSLRKQKPTSTEDKAKIEKLQEEITTRKSQLTDIANTLPRRNNLYLRTVLGDLNLSLMSKAQRFQYKDEYEHFKLVVTMISAVLSFCNLFLFKYRFMDAAFHFLLVWYYCTLTIREGILRANGSKIQAWWVAHHYITTFLTGVLVTWPETPIYQAFRNQFYYFSFYLGLVQVLQYRYQHGQLYKLKALGERSTGMDITIEGFHSWMFRGLGFLLPFLFGGYFFQLYNAYTLWNLSKDPRCREWQVAVCAVAFFVLFLGNVITTLGIVLKKVHQRRGGKGSTGDLQRQKST</sequence>
<dbReference type="Pfam" id="PF07851">
    <property type="entry name" value="TMEM120A-B"/>
    <property type="match status" value="1"/>
</dbReference>
<keyword evidence="3 6" id="KW-0812">Transmembrane</keyword>
<keyword evidence="8" id="KW-1185">Reference proteome</keyword>
<name>A0A1D1VPH7_RAMVA</name>
<dbReference type="InterPro" id="IPR012926">
    <property type="entry name" value="TMEM120A/B"/>
</dbReference>
<evidence type="ECO:0000256" key="1">
    <source>
        <dbReference type="ARBA" id="ARBA00004141"/>
    </source>
</evidence>
<reference evidence="7 8" key="1">
    <citation type="journal article" date="2016" name="Nat. Commun.">
        <title>Extremotolerant tardigrade genome and improved radiotolerance of human cultured cells by tardigrade-unique protein.</title>
        <authorList>
            <person name="Hashimoto T."/>
            <person name="Horikawa D.D."/>
            <person name="Saito Y."/>
            <person name="Kuwahara H."/>
            <person name="Kozuka-Hata H."/>
            <person name="Shin-I T."/>
            <person name="Minakuchi Y."/>
            <person name="Ohishi K."/>
            <person name="Motoyama A."/>
            <person name="Aizu T."/>
            <person name="Enomoto A."/>
            <person name="Kondo K."/>
            <person name="Tanaka S."/>
            <person name="Hara Y."/>
            <person name="Koshikawa S."/>
            <person name="Sagara H."/>
            <person name="Miura T."/>
            <person name="Yokobori S."/>
            <person name="Miyagawa K."/>
            <person name="Suzuki Y."/>
            <person name="Kubo T."/>
            <person name="Oyama M."/>
            <person name="Kohara Y."/>
            <person name="Fujiyama A."/>
            <person name="Arakawa K."/>
            <person name="Katayama T."/>
            <person name="Toyoda A."/>
            <person name="Kunieda T."/>
        </authorList>
    </citation>
    <scope>NUCLEOTIDE SEQUENCE [LARGE SCALE GENOMIC DNA]</scope>
    <source>
        <strain evidence="7 8">YOKOZUNA-1</strain>
    </source>
</reference>
<dbReference type="Proteomes" id="UP000186922">
    <property type="component" value="Unassembled WGS sequence"/>
</dbReference>
<evidence type="ECO:0000313" key="7">
    <source>
        <dbReference type="EMBL" id="GAV01628.1"/>
    </source>
</evidence>
<feature type="transmembrane region" description="Helical" evidence="6">
    <location>
        <begin position="267"/>
        <end position="285"/>
    </location>
</feature>
<feature type="transmembrane region" description="Helical" evidence="6">
    <location>
        <begin position="305"/>
        <end position="330"/>
    </location>
</feature>
<comment type="subcellular location">
    <subcellularLocation>
        <location evidence="1">Membrane</location>
        <topology evidence="1">Multi-pass membrane protein</topology>
    </subcellularLocation>
</comment>